<dbReference type="SUPFAM" id="SSF54593">
    <property type="entry name" value="Glyoxalase/Bleomycin resistance protein/Dihydroxybiphenyl dioxygenase"/>
    <property type="match status" value="1"/>
</dbReference>
<gene>
    <name evidence="3" type="ORF">ACG00X_05485</name>
</gene>
<dbReference type="Proteomes" id="UP001606305">
    <property type="component" value="Unassembled WGS sequence"/>
</dbReference>
<feature type="domain" description="Glyoxalase-like" evidence="2">
    <location>
        <begin position="29"/>
        <end position="190"/>
    </location>
</feature>
<name>A0ABW7G2Z2_9BURK</name>
<evidence type="ECO:0000313" key="4">
    <source>
        <dbReference type="Proteomes" id="UP001606305"/>
    </source>
</evidence>
<dbReference type="EMBL" id="JBIGIA010000003">
    <property type="protein sequence ID" value="MFG6456277.1"/>
    <property type="molecule type" value="Genomic_DNA"/>
</dbReference>
<dbReference type="RefSeq" id="WP_394487000.1">
    <property type="nucleotide sequence ID" value="NZ_JBIGIA010000003.1"/>
</dbReference>
<keyword evidence="1" id="KW-0732">Signal</keyword>
<feature type="chain" id="PRO_5047267300" evidence="1">
    <location>
        <begin position="20"/>
        <end position="262"/>
    </location>
</feature>
<evidence type="ECO:0000256" key="1">
    <source>
        <dbReference type="SAM" id="SignalP"/>
    </source>
</evidence>
<evidence type="ECO:0000259" key="2">
    <source>
        <dbReference type="Pfam" id="PF13468"/>
    </source>
</evidence>
<keyword evidence="4" id="KW-1185">Reference proteome</keyword>
<evidence type="ECO:0000313" key="3">
    <source>
        <dbReference type="EMBL" id="MFG6456277.1"/>
    </source>
</evidence>
<protein>
    <submittedName>
        <fullName evidence="3">VOC family protein</fullName>
    </submittedName>
</protein>
<dbReference type="Pfam" id="PF13468">
    <property type="entry name" value="Glyoxalase_3"/>
    <property type="match status" value="1"/>
</dbReference>
<proteinExistence type="predicted"/>
<accession>A0ABW7G2Z2</accession>
<dbReference type="Gene3D" id="3.10.180.10">
    <property type="entry name" value="2,3-Dihydroxybiphenyl 1,2-Dioxygenase, domain 1"/>
    <property type="match status" value="1"/>
</dbReference>
<sequence>MPLRRLVACLSACLLCAHAATDEVPLVRLDHVPVAVRHLEQASQDYRALGFTLKPGRAHGDGLRNAHVKFTNGAGLELITVDKPQGELARHYAGWLRAGEGPAYLTLHAADEPRAAAALRAAGIAHRLGPEGLTLDDPQLAWLFFAADNRSPSDRPAHFAHINGAVATREVWVALDDGAALARLLTALGARSHDEARTAPFAARARVYELAAGGRVVVVPARHQVVPGHPVIGVVMAAPSAPARVWPPSQTHGLWLTLQPGP</sequence>
<reference evidence="3 4" key="1">
    <citation type="submission" date="2024-09" db="EMBL/GenBank/DDBJ databases">
        <title>Novel species of the genus Pelomonas and Roseateles isolated from streams.</title>
        <authorList>
            <person name="Lu H."/>
        </authorList>
    </citation>
    <scope>NUCLEOTIDE SEQUENCE [LARGE SCALE GENOMIC DNA]</scope>
    <source>
        <strain evidence="3 4">BYS96W</strain>
    </source>
</reference>
<dbReference type="InterPro" id="IPR025870">
    <property type="entry name" value="Glyoxalase-like_dom"/>
</dbReference>
<comment type="caution">
    <text evidence="3">The sequence shown here is derived from an EMBL/GenBank/DDBJ whole genome shotgun (WGS) entry which is preliminary data.</text>
</comment>
<organism evidence="3 4">
    <name type="scientific">Pelomonas nitida</name>
    <dbReference type="NCBI Taxonomy" id="3299027"/>
    <lineage>
        <taxon>Bacteria</taxon>
        <taxon>Pseudomonadati</taxon>
        <taxon>Pseudomonadota</taxon>
        <taxon>Betaproteobacteria</taxon>
        <taxon>Burkholderiales</taxon>
        <taxon>Sphaerotilaceae</taxon>
        <taxon>Roseateles</taxon>
    </lineage>
</organism>
<dbReference type="InterPro" id="IPR029068">
    <property type="entry name" value="Glyas_Bleomycin-R_OHBP_Dase"/>
</dbReference>
<feature type="signal peptide" evidence="1">
    <location>
        <begin position="1"/>
        <end position="19"/>
    </location>
</feature>